<feature type="transmembrane region" description="Helical" evidence="2">
    <location>
        <begin position="64"/>
        <end position="88"/>
    </location>
</feature>
<dbReference type="InParanoid" id="F9XH28"/>
<keyword evidence="2" id="KW-1133">Transmembrane helix</keyword>
<dbReference type="GeneID" id="13394591"/>
<keyword evidence="2" id="KW-0812">Transmembrane</keyword>
<keyword evidence="4" id="KW-1185">Reference proteome</keyword>
<gene>
    <name evidence="3" type="ORF">MYCGRDRAFT_110605</name>
</gene>
<proteinExistence type="predicted"/>
<dbReference type="HOGENOM" id="CLU_1166653_0_0_1"/>
<dbReference type="KEGG" id="ztr:MYCGRDRAFT_110605"/>
<protein>
    <submittedName>
        <fullName evidence="3">Uncharacterized protein</fullName>
    </submittedName>
</protein>
<dbReference type="RefSeq" id="XP_003850165.1">
    <property type="nucleotide sequence ID" value="XM_003850117.1"/>
</dbReference>
<feature type="transmembrane region" description="Helical" evidence="2">
    <location>
        <begin position="7"/>
        <end position="29"/>
    </location>
</feature>
<feature type="compositionally biased region" description="Acidic residues" evidence="1">
    <location>
        <begin position="202"/>
        <end position="214"/>
    </location>
</feature>
<feature type="compositionally biased region" description="Acidic residues" evidence="1">
    <location>
        <begin position="158"/>
        <end position="170"/>
    </location>
</feature>
<dbReference type="EMBL" id="CM001203">
    <property type="protein sequence ID" value="EGP85141.1"/>
    <property type="molecule type" value="Genomic_DNA"/>
</dbReference>
<feature type="transmembrane region" description="Helical" evidence="2">
    <location>
        <begin position="127"/>
        <end position="148"/>
    </location>
</feature>
<evidence type="ECO:0000313" key="3">
    <source>
        <dbReference type="EMBL" id="EGP85141.1"/>
    </source>
</evidence>
<reference evidence="3 4" key="1">
    <citation type="journal article" date="2011" name="PLoS Genet.">
        <title>Finished genome of the fungal wheat pathogen Mycosphaerella graminicola reveals dispensome structure, chromosome plasticity, and stealth pathogenesis.</title>
        <authorList>
            <person name="Goodwin S.B."/>
            <person name="Ben M'barek S."/>
            <person name="Dhillon B."/>
            <person name="Wittenberg A.H.J."/>
            <person name="Crane C.F."/>
            <person name="Hane J.K."/>
            <person name="Foster A.J."/>
            <person name="Van der Lee T.A.J."/>
            <person name="Grimwood J."/>
            <person name="Aerts A."/>
            <person name="Antoniw J."/>
            <person name="Bailey A."/>
            <person name="Bluhm B."/>
            <person name="Bowler J."/>
            <person name="Bristow J."/>
            <person name="van der Burgt A."/>
            <person name="Canto-Canche B."/>
            <person name="Churchill A.C.L."/>
            <person name="Conde-Ferraez L."/>
            <person name="Cools H.J."/>
            <person name="Coutinho P.M."/>
            <person name="Csukai M."/>
            <person name="Dehal P."/>
            <person name="De Wit P."/>
            <person name="Donzelli B."/>
            <person name="van de Geest H.C."/>
            <person name="van Ham R.C.H.J."/>
            <person name="Hammond-Kosack K.E."/>
            <person name="Henrissat B."/>
            <person name="Kilian A."/>
            <person name="Kobayashi A.K."/>
            <person name="Koopmann E."/>
            <person name="Kourmpetis Y."/>
            <person name="Kuzniar A."/>
            <person name="Lindquist E."/>
            <person name="Lombard V."/>
            <person name="Maliepaard C."/>
            <person name="Martins N."/>
            <person name="Mehrabi R."/>
            <person name="Nap J.P.H."/>
            <person name="Ponomarenko A."/>
            <person name="Rudd J.J."/>
            <person name="Salamov A."/>
            <person name="Schmutz J."/>
            <person name="Schouten H.J."/>
            <person name="Shapiro H."/>
            <person name="Stergiopoulos I."/>
            <person name="Torriani S.F.F."/>
            <person name="Tu H."/>
            <person name="de Vries R.P."/>
            <person name="Waalwijk C."/>
            <person name="Ware S.B."/>
            <person name="Wiebenga A."/>
            <person name="Zwiers L.-H."/>
            <person name="Oliver R.P."/>
            <person name="Grigoriev I.V."/>
            <person name="Kema G.H.J."/>
        </authorList>
    </citation>
    <scope>NUCLEOTIDE SEQUENCE [LARGE SCALE GENOMIC DNA]</scope>
    <source>
        <strain evidence="4">CBS 115943 / IPO323</strain>
    </source>
</reference>
<feature type="region of interest" description="Disordered" evidence="1">
    <location>
        <begin position="155"/>
        <end position="177"/>
    </location>
</feature>
<feature type="region of interest" description="Disordered" evidence="1">
    <location>
        <begin position="197"/>
        <end position="238"/>
    </location>
</feature>
<evidence type="ECO:0000256" key="2">
    <source>
        <dbReference type="SAM" id="Phobius"/>
    </source>
</evidence>
<evidence type="ECO:0000313" key="4">
    <source>
        <dbReference type="Proteomes" id="UP000008062"/>
    </source>
</evidence>
<keyword evidence="2" id="KW-0472">Membrane</keyword>
<sequence length="238" mass="25067">MPAAKIWSLAWLITLWVFTLGGTIIILIASGGSYLGGYSDDSLATIALAGTWNQDDNTYLNQTAWGTTLIVCASATIVINFVSVVRLAARKLTPFYVLASNAVCLFAWAVILVASALTPPGWNDVALIGNGILILTSIGQVIYSSVLYGRQRRMPATVDEEKDSSPEEEATASAPAAPVAEPVAPVVNTVYVPVMVPRPPTIDDDDSGFEEPAPDYETVVGGNDGGVSGSGTQKFNDL</sequence>
<dbReference type="OrthoDB" id="10542074at2759"/>
<dbReference type="AlphaFoldDB" id="F9XH28"/>
<feature type="transmembrane region" description="Helical" evidence="2">
    <location>
        <begin position="95"/>
        <end position="115"/>
    </location>
</feature>
<dbReference type="Proteomes" id="UP000008062">
    <property type="component" value="Chromosome 8"/>
</dbReference>
<accession>F9XH28</accession>
<evidence type="ECO:0000256" key="1">
    <source>
        <dbReference type="SAM" id="MobiDB-lite"/>
    </source>
</evidence>
<organism evidence="3 4">
    <name type="scientific">Zymoseptoria tritici (strain CBS 115943 / IPO323)</name>
    <name type="common">Speckled leaf blotch fungus</name>
    <name type="synonym">Septoria tritici</name>
    <dbReference type="NCBI Taxonomy" id="336722"/>
    <lineage>
        <taxon>Eukaryota</taxon>
        <taxon>Fungi</taxon>
        <taxon>Dikarya</taxon>
        <taxon>Ascomycota</taxon>
        <taxon>Pezizomycotina</taxon>
        <taxon>Dothideomycetes</taxon>
        <taxon>Dothideomycetidae</taxon>
        <taxon>Mycosphaerellales</taxon>
        <taxon>Mycosphaerellaceae</taxon>
        <taxon>Zymoseptoria</taxon>
    </lineage>
</organism>
<dbReference type="VEuPathDB" id="FungiDB:ZTRI_8.675"/>
<name>F9XH28_ZYMTI</name>